<reference evidence="3 4" key="1">
    <citation type="journal article" date="2019" name="Genome Biol. Evol.">
        <title>Day and night: Metabolic profiles and evolutionary relationships of six axenic non-marine cyanobacteria.</title>
        <authorList>
            <person name="Will S.E."/>
            <person name="Henke P."/>
            <person name="Boedeker C."/>
            <person name="Huang S."/>
            <person name="Brinkmann H."/>
            <person name="Rohde M."/>
            <person name="Jarek M."/>
            <person name="Friedl T."/>
            <person name="Seufert S."/>
            <person name="Schumacher M."/>
            <person name="Overmann J."/>
            <person name="Neumann-Schaal M."/>
            <person name="Petersen J."/>
        </authorList>
    </citation>
    <scope>NUCLEOTIDE SEQUENCE [LARGE SCALE GENOMIC DNA]</scope>
    <source>
        <strain evidence="3 4">SAG 39.79</strain>
    </source>
</reference>
<proteinExistence type="predicted"/>
<dbReference type="PANTHER" id="PTHR43625">
    <property type="entry name" value="AFLATOXIN B1 ALDEHYDE REDUCTASE"/>
    <property type="match status" value="1"/>
</dbReference>
<dbReference type="InterPro" id="IPR023210">
    <property type="entry name" value="NADP_OxRdtase_dom"/>
</dbReference>
<dbReference type="AlphaFoldDB" id="A0AB37UT67"/>
<dbReference type="Pfam" id="PF00248">
    <property type="entry name" value="Aldo_ket_red"/>
    <property type="match status" value="1"/>
</dbReference>
<gene>
    <name evidence="3" type="ORF">DSM107010_00200</name>
</gene>
<protein>
    <recommendedName>
        <fullName evidence="2">NADP-dependent oxidoreductase domain-containing protein</fullName>
    </recommendedName>
</protein>
<dbReference type="SUPFAM" id="SSF51430">
    <property type="entry name" value="NAD(P)-linked oxidoreductase"/>
    <property type="match status" value="1"/>
</dbReference>
<keyword evidence="1" id="KW-0560">Oxidoreductase</keyword>
<dbReference type="GO" id="GO:0016491">
    <property type="term" value="F:oxidoreductase activity"/>
    <property type="evidence" value="ECO:0007669"/>
    <property type="project" value="UniProtKB-KW"/>
</dbReference>
<comment type="caution">
    <text evidence="3">The sequence shown here is derived from an EMBL/GenBank/DDBJ whole genome shotgun (WGS) entry which is preliminary data.</text>
</comment>
<dbReference type="Proteomes" id="UP000282574">
    <property type="component" value="Unassembled WGS sequence"/>
</dbReference>
<accession>A0AB37UT67</accession>
<dbReference type="EMBL" id="RSCK01000001">
    <property type="protein sequence ID" value="RUT14474.1"/>
    <property type="molecule type" value="Genomic_DNA"/>
</dbReference>
<dbReference type="GO" id="GO:0005737">
    <property type="term" value="C:cytoplasm"/>
    <property type="evidence" value="ECO:0007669"/>
    <property type="project" value="TreeGrafter"/>
</dbReference>
<name>A0AB37UT67_9CYAN</name>
<dbReference type="InterPro" id="IPR036812">
    <property type="entry name" value="NAD(P)_OxRdtase_dom_sf"/>
</dbReference>
<evidence type="ECO:0000313" key="4">
    <source>
        <dbReference type="Proteomes" id="UP000282574"/>
    </source>
</evidence>
<organism evidence="3 4">
    <name type="scientific">Chroococcidiopsis cubana SAG 39.79</name>
    <dbReference type="NCBI Taxonomy" id="388085"/>
    <lineage>
        <taxon>Bacteria</taxon>
        <taxon>Bacillati</taxon>
        <taxon>Cyanobacteriota</taxon>
        <taxon>Cyanophyceae</taxon>
        <taxon>Chroococcidiopsidales</taxon>
        <taxon>Chroococcidiopsidaceae</taxon>
        <taxon>Chroococcidiopsis</taxon>
    </lineage>
</organism>
<feature type="domain" description="NADP-dependent oxidoreductase" evidence="2">
    <location>
        <begin position="70"/>
        <end position="205"/>
    </location>
</feature>
<evidence type="ECO:0000259" key="2">
    <source>
        <dbReference type="Pfam" id="PF00248"/>
    </source>
</evidence>
<dbReference type="PROSITE" id="PS51318">
    <property type="entry name" value="TAT"/>
    <property type="match status" value="1"/>
</dbReference>
<dbReference type="InterPro" id="IPR006311">
    <property type="entry name" value="TAT_signal"/>
</dbReference>
<dbReference type="InterPro" id="IPR050791">
    <property type="entry name" value="Aldo-Keto_reductase"/>
</dbReference>
<evidence type="ECO:0000313" key="3">
    <source>
        <dbReference type="EMBL" id="RUT14474.1"/>
    </source>
</evidence>
<evidence type="ECO:0000256" key="1">
    <source>
        <dbReference type="ARBA" id="ARBA00023002"/>
    </source>
</evidence>
<dbReference type="PANTHER" id="PTHR43625:SF77">
    <property type="entry name" value="ALDO-KETO REDUCTASE"/>
    <property type="match status" value="1"/>
</dbReference>
<dbReference type="Gene3D" id="3.20.20.100">
    <property type="entry name" value="NADP-dependent oxidoreductase domain"/>
    <property type="match status" value="1"/>
</dbReference>
<sequence>MSKAPIEQAGANSFFRLHRRELLLAGLATAATVMFPRVGVSAPATQPIVSERRKLGSLEVSAIGLDCMSMNSGNYNPPKDKREIIRLIHAAVNRGVDFFDTAEAYGPFINEELVGEALSPIRNKVVIATKFGFDINPTTGRRTGGLNSRPDRIRAVVEASLSRLKVEAIDLLYQHRVDPTVPIEDVAGAVKELIESGKVKHFGLSPSRRANDPSRRCHSACDGTSERILALGGESLNRK</sequence>
<keyword evidence="4" id="KW-1185">Reference proteome</keyword>